<gene>
    <name evidence="1" type="ORF">OCBIM_22039037mg</name>
</gene>
<proteinExistence type="predicted"/>
<protein>
    <submittedName>
        <fullName evidence="1">Uncharacterized protein</fullName>
    </submittedName>
</protein>
<accession>A0A0L8IGR4</accession>
<reference evidence="1" key="1">
    <citation type="submission" date="2015-07" db="EMBL/GenBank/DDBJ databases">
        <title>MeaNS - Measles Nucleotide Surveillance Program.</title>
        <authorList>
            <person name="Tran T."/>
            <person name="Druce J."/>
        </authorList>
    </citation>
    <scope>NUCLEOTIDE SEQUENCE</scope>
    <source>
        <strain evidence="1">UCB-OBI-ISO-001</strain>
        <tissue evidence="1">Gonad</tissue>
    </source>
</reference>
<sequence length="72" mass="7890">MLIESGMRGGRERGRTLATVVGVNGGVQKACGVEETVGSICFVVVLGIPWTNISHRARDFQILLEMQRECEQ</sequence>
<dbReference type="EMBL" id="KQ415769">
    <property type="protein sequence ID" value="KOG00638.1"/>
    <property type="molecule type" value="Genomic_DNA"/>
</dbReference>
<name>A0A0L8IGR4_OCTBM</name>
<dbReference type="AlphaFoldDB" id="A0A0L8IGR4"/>
<organism evidence="1">
    <name type="scientific">Octopus bimaculoides</name>
    <name type="common">California two-spotted octopus</name>
    <dbReference type="NCBI Taxonomy" id="37653"/>
    <lineage>
        <taxon>Eukaryota</taxon>
        <taxon>Metazoa</taxon>
        <taxon>Spiralia</taxon>
        <taxon>Lophotrochozoa</taxon>
        <taxon>Mollusca</taxon>
        <taxon>Cephalopoda</taxon>
        <taxon>Coleoidea</taxon>
        <taxon>Octopodiformes</taxon>
        <taxon>Octopoda</taxon>
        <taxon>Incirrata</taxon>
        <taxon>Octopodidae</taxon>
        <taxon>Octopus</taxon>
    </lineage>
</organism>
<evidence type="ECO:0000313" key="1">
    <source>
        <dbReference type="EMBL" id="KOG00638.1"/>
    </source>
</evidence>